<reference evidence="1" key="1">
    <citation type="journal article" date="2010" name="Science">
        <title>Plasticity of animal genome architecture unmasked by rapid evolution of a pelagic tunicate.</title>
        <authorList>
            <person name="Denoeud F."/>
            <person name="Henriet S."/>
            <person name="Mungpakdee S."/>
            <person name="Aury J.M."/>
            <person name="Da Silva C."/>
            <person name="Brinkmann H."/>
            <person name="Mikhaleva J."/>
            <person name="Olsen L.C."/>
            <person name="Jubin C."/>
            <person name="Canestro C."/>
            <person name="Bouquet J.M."/>
            <person name="Danks G."/>
            <person name="Poulain J."/>
            <person name="Campsteijn C."/>
            <person name="Adamski M."/>
            <person name="Cross I."/>
            <person name="Yadetie F."/>
            <person name="Muffato M."/>
            <person name="Louis A."/>
            <person name="Butcher S."/>
            <person name="Tsagkogeorga G."/>
            <person name="Konrad A."/>
            <person name="Singh S."/>
            <person name="Jensen M.F."/>
            <person name="Cong E.H."/>
            <person name="Eikeseth-Otteraa H."/>
            <person name="Noel B."/>
            <person name="Anthouard V."/>
            <person name="Porcel B.M."/>
            <person name="Kachouri-Lafond R."/>
            <person name="Nishino A."/>
            <person name="Ugolini M."/>
            <person name="Chourrout P."/>
            <person name="Nishida H."/>
            <person name="Aasland R."/>
            <person name="Huzurbazar S."/>
            <person name="Westhof E."/>
            <person name="Delsuc F."/>
            <person name="Lehrach H."/>
            <person name="Reinhardt R."/>
            <person name="Weissenbach J."/>
            <person name="Roy S.W."/>
            <person name="Artiguenave F."/>
            <person name="Postlethwait J.H."/>
            <person name="Manak J.R."/>
            <person name="Thompson E.M."/>
            <person name="Jaillon O."/>
            <person name="Du Pasquier L."/>
            <person name="Boudinot P."/>
            <person name="Liberles D.A."/>
            <person name="Volff J.N."/>
            <person name="Philippe H."/>
            <person name="Lenhard B."/>
            <person name="Roest Crollius H."/>
            <person name="Wincker P."/>
            <person name="Chourrout D."/>
        </authorList>
    </citation>
    <scope>NUCLEOTIDE SEQUENCE [LARGE SCALE GENOMIC DNA]</scope>
</reference>
<protein>
    <submittedName>
        <fullName evidence="1">Uncharacterized protein</fullName>
    </submittedName>
</protein>
<dbReference type="AlphaFoldDB" id="E4Z3W1"/>
<organism evidence="1">
    <name type="scientific">Oikopleura dioica</name>
    <name type="common">Tunicate</name>
    <dbReference type="NCBI Taxonomy" id="34765"/>
    <lineage>
        <taxon>Eukaryota</taxon>
        <taxon>Metazoa</taxon>
        <taxon>Chordata</taxon>
        <taxon>Tunicata</taxon>
        <taxon>Appendicularia</taxon>
        <taxon>Copelata</taxon>
        <taxon>Oikopleuridae</taxon>
        <taxon>Oikopleura</taxon>
    </lineage>
</organism>
<gene>
    <name evidence="1" type="ORF">GSOID_T00026076001</name>
</gene>
<dbReference type="Proteomes" id="UP000011014">
    <property type="component" value="Unassembled WGS sequence"/>
</dbReference>
<dbReference type="EMBL" id="FN657109">
    <property type="protein sequence ID" value="CBY42389.1"/>
    <property type="molecule type" value="Genomic_DNA"/>
</dbReference>
<name>E4Z3W1_OIKDI</name>
<sequence length="73" mass="8542">MDLPVHKCCCDCGNLSVALALGKSSYFTTSRNPGIEFDRPRIQRNFKHFGRPASNIKIRHRSWINSYQLYRRL</sequence>
<proteinExistence type="predicted"/>
<accession>E4Z3W1</accession>
<evidence type="ECO:0000313" key="1">
    <source>
        <dbReference type="EMBL" id="CBY42389.1"/>
    </source>
</evidence>